<reference evidence="2" key="1">
    <citation type="submission" date="2021-01" db="EMBL/GenBank/DDBJ databases">
        <title>Metabolic potential, ecology and presence of endohyphal bacteria is reflected in genomic diversity of Mucoromycotina.</title>
        <authorList>
            <person name="Muszewska A."/>
            <person name="Okrasinska A."/>
            <person name="Steczkiewicz K."/>
            <person name="Drgas O."/>
            <person name="Orlowska M."/>
            <person name="Perlinska-Lenart U."/>
            <person name="Aleksandrzak-Piekarczyk T."/>
            <person name="Szatraj K."/>
            <person name="Zielenkiewicz U."/>
            <person name="Pilsyk S."/>
            <person name="Malc E."/>
            <person name="Mieczkowski P."/>
            <person name="Kruszewska J.S."/>
            <person name="Biernat P."/>
            <person name="Pawlowska J."/>
        </authorList>
    </citation>
    <scope>NUCLEOTIDE SEQUENCE</scope>
    <source>
        <strain evidence="2">WA0000018081</strain>
    </source>
</reference>
<evidence type="ECO:0000259" key="1">
    <source>
        <dbReference type="PROSITE" id="PS50878"/>
    </source>
</evidence>
<comment type="caution">
    <text evidence="2">The sequence shown here is derived from an EMBL/GenBank/DDBJ whole genome shotgun (WGS) entry which is preliminary data.</text>
</comment>
<organism evidence="2 3">
    <name type="scientific">Thamnidium elegans</name>
    <dbReference type="NCBI Taxonomy" id="101142"/>
    <lineage>
        <taxon>Eukaryota</taxon>
        <taxon>Fungi</taxon>
        <taxon>Fungi incertae sedis</taxon>
        <taxon>Mucoromycota</taxon>
        <taxon>Mucoromycotina</taxon>
        <taxon>Mucoromycetes</taxon>
        <taxon>Mucorales</taxon>
        <taxon>Mucorineae</taxon>
        <taxon>Mucoraceae</taxon>
        <taxon>Thamnidium</taxon>
    </lineage>
</organism>
<keyword evidence="3" id="KW-1185">Reference proteome</keyword>
<dbReference type="Proteomes" id="UP000613177">
    <property type="component" value="Unassembled WGS sequence"/>
</dbReference>
<dbReference type="InterPro" id="IPR000477">
    <property type="entry name" value="RT_dom"/>
</dbReference>
<dbReference type="EMBL" id="JAEPRE010000291">
    <property type="protein sequence ID" value="KAG2229265.1"/>
    <property type="molecule type" value="Genomic_DNA"/>
</dbReference>
<proteinExistence type="predicted"/>
<sequence length="72" mass="8182">MLMKLITANARPSDSNAIGLLLDQEKAYDRVHPEYLSRVLKHFGFPLNINGRLSRPVPQLRGLRQGRLNSNN</sequence>
<accession>A0A8H7VQG2</accession>
<feature type="domain" description="Reverse transcriptase" evidence="1">
    <location>
        <begin position="1"/>
        <end position="72"/>
    </location>
</feature>
<dbReference type="AlphaFoldDB" id="A0A8H7VQG2"/>
<dbReference type="PROSITE" id="PS50878">
    <property type="entry name" value="RT_POL"/>
    <property type="match status" value="1"/>
</dbReference>
<evidence type="ECO:0000313" key="3">
    <source>
        <dbReference type="Proteomes" id="UP000613177"/>
    </source>
</evidence>
<dbReference type="Pfam" id="PF00078">
    <property type="entry name" value="RVT_1"/>
    <property type="match status" value="1"/>
</dbReference>
<evidence type="ECO:0000313" key="2">
    <source>
        <dbReference type="EMBL" id="KAG2229265.1"/>
    </source>
</evidence>
<protein>
    <recommendedName>
        <fullName evidence="1">Reverse transcriptase domain-containing protein</fullName>
    </recommendedName>
</protein>
<gene>
    <name evidence="2" type="ORF">INT48_001172</name>
</gene>
<name>A0A8H7VQG2_9FUNG</name>